<evidence type="ECO:0000259" key="6">
    <source>
        <dbReference type="PROSITE" id="PS50198"/>
    </source>
</evidence>
<dbReference type="InterPro" id="IPR050245">
    <property type="entry name" value="PrsA_foldase"/>
</dbReference>
<dbReference type="PANTHER" id="PTHR47245">
    <property type="entry name" value="PEPTIDYLPROLYL ISOMERASE"/>
    <property type="match status" value="1"/>
</dbReference>
<dbReference type="GO" id="GO:0003755">
    <property type="term" value="F:peptidyl-prolyl cis-trans isomerase activity"/>
    <property type="evidence" value="ECO:0007669"/>
    <property type="project" value="UniProtKB-KW"/>
</dbReference>
<dbReference type="Gene3D" id="3.10.50.40">
    <property type="match status" value="1"/>
</dbReference>
<evidence type="ECO:0000256" key="2">
    <source>
        <dbReference type="ARBA" id="ARBA00007656"/>
    </source>
</evidence>
<dbReference type="InterPro" id="IPR000297">
    <property type="entry name" value="PPIase_PpiC"/>
</dbReference>
<dbReference type="EMBL" id="CP013099">
    <property type="protein sequence ID" value="ALP54623.1"/>
    <property type="molecule type" value="Genomic_DNA"/>
</dbReference>
<evidence type="ECO:0000256" key="3">
    <source>
        <dbReference type="ARBA" id="ARBA00013194"/>
    </source>
</evidence>
<dbReference type="EC" id="5.2.1.8" evidence="3"/>
<dbReference type="STRING" id="1748243.Tel_16505"/>
<evidence type="ECO:0000256" key="5">
    <source>
        <dbReference type="PROSITE-ProRule" id="PRU00278"/>
    </source>
</evidence>
<name>A0A0S2THK5_9GAMM</name>
<keyword evidence="4 5" id="KW-0697">Rotamase</keyword>
<dbReference type="Proteomes" id="UP000055136">
    <property type="component" value="Chromosome"/>
</dbReference>
<feature type="domain" description="PpiC" evidence="6">
    <location>
        <begin position="157"/>
        <end position="258"/>
    </location>
</feature>
<evidence type="ECO:0000256" key="1">
    <source>
        <dbReference type="ARBA" id="ARBA00000971"/>
    </source>
</evidence>
<keyword evidence="8" id="KW-1185">Reference proteome</keyword>
<dbReference type="Pfam" id="PF00639">
    <property type="entry name" value="Rotamase"/>
    <property type="match status" value="1"/>
</dbReference>
<dbReference type="PANTHER" id="PTHR47245:SF2">
    <property type="entry name" value="PEPTIDYL-PROLYL CIS-TRANS ISOMERASE HP_0175-RELATED"/>
    <property type="match status" value="1"/>
</dbReference>
<keyword evidence="5" id="KW-0413">Isomerase</keyword>
<evidence type="ECO:0000313" key="7">
    <source>
        <dbReference type="EMBL" id="ALP54623.1"/>
    </source>
</evidence>
<accession>A0A0S2THK5</accession>
<dbReference type="AlphaFoldDB" id="A0A0S2THK5"/>
<organism evidence="7 8">
    <name type="scientific">Candidatus Tenderia electrophaga</name>
    <dbReference type="NCBI Taxonomy" id="1748243"/>
    <lineage>
        <taxon>Bacteria</taxon>
        <taxon>Pseudomonadati</taxon>
        <taxon>Pseudomonadota</taxon>
        <taxon>Gammaproteobacteria</taxon>
        <taxon>Candidatus Tenderiales</taxon>
        <taxon>Candidatus Tenderiaceae</taxon>
        <taxon>Candidatus Tenderia</taxon>
    </lineage>
</organism>
<proteinExistence type="inferred from homology"/>
<dbReference type="SUPFAM" id="SSF54534">
    <property type="entry name" value="FKBP-like"/>
    <property type="match status" value="1"/>
</dbReference>
<protein>
    <recommendedName>
        <fullName evidence="3">peptidylprolyl isomerase</fullName>
        <ecNumber evidence="3">5.2.1.8</ecNumber>
    </recommendedName>
</protein>
<evidence type="ECO:0000313" key="8">
    <source>
        <dbReference type="Proteomes" id="UP000055136"/>
    </source>
</evidence>
<dbReference type="PROSITE" id="PS50198">
    <property type="entry name" value="PPIC_PPIASE_2"/>
    <property type="match status" value="1"/>
</dbReference>
<gene>
    <name evidence="7" type="ORF">Tel_16505</name>
</gene>
<dbReference type="InterPro" id="IPR023058">
    <property type="entry name" value="PPIase_PpiC_CS"/>
</dbReference>
<dbReference type="SUPFAM" id="SSF109998">
    <property type="entry name" value="Triger factor/SurA peptide-binding domain-like"/>
    <property type="match status" value="1"/>
</dbReference>
<comment type="similarity">
    <text evidence="2">Belongs to the PpiC/parvulin rotamase family.</text>
</comment>
<dbReference type="Gene3D" id="1.10.4030.10">
    <property type="entry name" value="Porin chaperone SurA, peptide-binding domain"/>
    <property type="match status" value="1"/>
</dbReference>
<comment type="catalytic activity">
    <reaction evidence="1">
        <text>[protein]-peptidylproline (omega=180) = [protein]-peptidylproline (omega=0)</text>
        <dbReference type="Rhea" id="RHEA:16237"/>
        <dbReference type="Rhea" id="RHEA-COMP:10747"/>
        <dbReference type="Rhea" id="RHEA-COMP:10748"/>
        <dbReference type="ChEBI" id="CHEBI:83833"/>
        <dbReference type="ChEBI" id="CHEBI:83834"/>
        <dbReference type="EC" id="5.2.1.8"/>
    </reaction>
</comment>
<sequence>MLVLLSGGAWAQSQDDVIARVNGADVVTRAELDTAVYMTARQRFYHGRMGEQRLQALRAEVLGQLIDRRLLLEEARARNIKRAAEVEARLLRRLRRGYNVQAMPADHRAEIETELRRRAAEQALLETFEAAVRSVGTPTDQDLELFYRQNLDKFTTPPRLRLSVILLKVTPSAPVQAWRAAEEEAMQLRAKIETGAEFAELARLHSGDASAEAGGDLGFVHEGMLSREAQQAVDDLAVGAVSAPVVLLQGVALFRIEQRLEAKVNPLAQVAGRAQGLWQRARADEVWEALLQSLRAEADIEITNSDITATMIWAQKADVVQ</sequence>
<reference evidence="7" key="1">
    <citation type="submission" date="2015-10" db="EMBL/GenBank/DDBJ databases">
        <title>Description of Candidatus Tenderia electrophaga gen. nov, sp. nov., an Uncultivated Electroautotroph from a Biocathode Enrichment.</title>
        <authorList>
            <person name="Eddie B.J."/>
            <person name="Malanoski A.P."/>
            <person name="Wang Z."/>
            <person name="Hall R.J."/>
            <person name="Oh S.D."/>
            <person name="Heiner C."/>
            <person name="Lin B."/>
            <person name="Strycharz-Glaven S.M."/>
        </authorList>
    </citation>
    <scope>NUCLEOTIDE SEQUENCE [LARGE SCALE GENOMIC DNA]</scope>
    <source>
        <strain evidence="7">NRL1</strain>
    </source>
</reference>
<dbReference type="KEGG" id="tee:Tel_16505"/>
<dbReference type="PROSITE" id="PS01096">
    <property type="entry name" value="PPIC_PPIASE_1"/>
    <property type="match status" value="1"/>
</dbReference>
<evidence type="ECO:0000256" key="4">
    <source>
        <dbReference type="ARBA" id="ARBA00023110"/>
    </source>
</evidence>
<dbReference type="InterPro" id="IPR027304">
    <property type="entry name" value="Trigger_fact/SurA_dom_sf"/>
</dbReference>
<dbReference type="InterPro" id="IPR046357">
    <property type="entry name" value="PPIase_dom_sf"/>
</dbReference>